<dbReference type="Proteomes" id="UP001163739">
    <property type="component" value="Chromosome"/>
</dbReference>
<dbReference type="SMART" id="SM00448">
    <property type="entry name" value="REC"/>
    <property type="match status" value="1"/>
</dbReference>
<dbReference type="PANTHER" id="PTHR43228">
    <property type="entry name" value="TWO-COMPONENT RESPONSE REGULATOR"/>
    <property type="match status" value="1"/>
</dbReference>
<dbReference type="InterPro" id="IPR001789">
    <property type="entry name" value="Sig_transdc_resp-reg_receiver"/>
</dbReference>
<organism evidence="3 4">
    <name type="scientific">Alkalimarinus alittae</name>
    <dbReference type="NCBI Taxonomy" id="2961619"/>
    <lineage>
        <taxon>Bacteria</taxon>
        <taxon>Pseudomonadati</taxon>
        <taxon>Pseudomonadota</taxon>
        <taxon>Gammaproteobacteria</taxon>
        <taxon>Alteromonadales</taxon>
        <taxon>Alteromonadaceae</taxon>
        <taxon>Alkalimarinus</taxon>
    </lineage>
</organism>
<protein>
    <submittedName>
        <fullName evidence="3">Response regulator</fullName>
    </submittedName>
</protein>
<accession>A0ABY6MYD4</accession>
<keyword evidence="4" id="KW-1185">Reference proteome</keyword>
<keyword evidence="1" id="KW-0597">Phosphoprotein</keyword>
<evidence type="ECO:0000313" key="4">
    <source>
        <dbReference type="Proteomes" id="UP001163739"/>
    </source>
</evidence>
<dbReference type="PANTHER" id="PTHR43228:SF1">
    <property type="entry name" value="TWO-COMPONENT RESPONSE REGULATOR ARR22"/>
    <property type="match status" value="1"/>
</dbReference>
<dbReference type="CDD" id="cd00156">
    <property type="entry name" value="REC"/>
    <property type="match status" value="1"/>
</dbReference>
<dbReference type="EMBL" id="CP100390">
    <property type="protein sequence ID" value="UZE94846.1"/>
    <property type="molecule type" value="Genomic_DNA"/>
</dbReference>
<sequence length="126" mass="14488">MNQPINKKRVLLVEDDKMLSMMTIAFLEQQNIDTVHARDGQIALLALQEESFNVIISDLNMPQTDGLSFITELKKLGHTTPIFVTTGVTNKRIHEELYELGVEKVYVKPLLPQTYSELIERIKQYL</sequence>
<dbReference type="PROSITE" id="PS50110">
    <property type="entry name" value="RESPONSE_REGULATORY"/>
    <property type="match status" value="1"/>
</dbReference>
<dbReference type="InterPro" id="IPR011006">
    <property type="entry name" value="CheY-like_superfamily"/>
</dbReference>
<dbReference type="RefSeq" id="WP_265046338.1">
    <property type="nucleotide sequence ID" value="NZ_CP100390.1"/>
</dbReference>
<feature type="domain" description="Response regulatory" evidence="2">
    <location>
        <begin position="9"/>
        <end position="123"/>
    </location>
</feature>
<dbReference type="Pfam" id="PF00072">
    <property type="entry name" value="Response_reg"/>
    <property type="match status" value="1"/>
</dbReference>
<dbReference type="InterPro" id="IPR052048">
    <property type="entry name" value="ST_Response_Regulator"/>
</dbReference>
<dbReference type="Gene3D" id="3.40.50.2300">
    <property type="match status" value="1"/>
</dbReference>
<feature type="modified residue" description="4-aspartylphosphate" evidence="1">
    <location>
        <position position="58"/>
    </location>
</feature>
<reference evidence="3" key="1">
    <citation type="submission" date="2022-06" db="EMBL/GenBank/DDBJ databases">
        <title>Alkalimarinus sp. nov., isolated from gut of a Alitta virens.</title>
        <authorList>
            <person name="Yang A.I."/>
            <person name="Shin N.-R."/>
        </authorList>
    </citation>
    <scope>NUCLEOTIDE SEQUENCE</scope>
    <source>
        <strain evidence="3">A2M4</strain>
    </source>
</reference>
<evidence type="ECO:0000256" key="1">
    <source>
        <dbReference type="PROSITE-ProRule" id="PRU00169"/>
    </source>
</evidence>
<evidence type="ECO:0000313" key="3">
    <source>
        <dbReference type="EMBL" id="UZE94846.1"/>
    </source>
</evidence>
<evidence type="ECO:0000259" key="2">
    <source>
        <dbReference type="PROSITE" id="PS50110"/>
    </source>
</evidence>
<name>A0ABY6MYD4_9ALTE</name>
<proteinExistence type="predicted"/>
<gene>
    <name evidence="3" type="ORF">NKI27_12235</name>
</gene>
<dbReference type="SUPFAM" id="SSF52172">
    <property type="entry name" value="CheY-like"/>
    <property type="match status" value="1"/>
</dbReference>